<name>A0A016QKC1_9DEIO</name>
<keyword evidence="1" id="KW-1133">Transmembrane helix</keyword>
<dbReference type="AlphaFoldDB" id="A0A016QKC1"/>
<proteinExistence type="predicted"/>
<accession>A0A016QKC1</accession>
<dbReference type="Proteomes" id="UP000020492">
    <property type="component" value="Unassembled WGS sequence"/>
</dbReference>
<evidence type="ECO:0000313" key="3">
    <source>
        <dbReference type="Proteomes" id="UP000020492"/>
    </source>
</evidence>
<reference evidence="2 3" key="1">
    <citation type="submission" date="2014-03" db="EMBL/GenBank/DDBJ databases">
        <title>Draft genome sequence of Deinococcus phoenicis 1P10ME.</title>
        <authorList>
            <person name="Stepanov V.G."/>
            <person name="Vaishampayan P."/>
            <person name="Venkateswaran K."/>
            <person name="Fox G.E."/>
        </authorList>
    </citation>
    <scope>NUCLEOTIDE SEQUENCE [LARGE SCALE GENOMIC DNA]</scope>
    <source>
        <strain evidence="2 3">1P10ME</strain>
    </source>
</reference>
<keyword evidence="3" id="KW-1185">Reference proteome</keyword>
<feature type="transmembrane region" description="Helical" evidence="1">
    <location>
        <begin position="20"/>
        <end position="42"/>
    </location>
</feature>
<keyword evidence="1" id="KW-0472">Membrane</keyword>
<keyword evidence="1" id="KW-0812">Transmembrane</keyword>
<dbReference type="STRING" id="1476583.DEIPH_ctg139orf0057"/>
<sequence length="45" mass="4878">MITMPPAFAVILVEFNPTGTLVLSQVVLSFRIPFALVPLLVFTAC</sequence>
<evidence type="ECO:0000313" key="2">
    <source>
        <dbReference type="EMBL" id="EYB66337.1"/>
    </source>
</evidence>
<organism evidence="2 3">
    <name type="scientific">Deinococcus phoenicis</name>
    <dbReference type="NCBI Taxonomy" id="1476583"/>
    <lineage>
        <taxon>Bacteria</taxon>
        <taxon>Thermotogati</taxon>
        <taxon>Deinococcota</taxon>
        <taxon>Deinococci</taxon>
        <taxon>Deinococcales</taxon>
        <taxon>Deinococcaceae</taxon>
        <taxon>Deinococcus</taxon>
    </lineage>
</organism>
<gene>
    <name evidence="2" type="ORF">DEIPH_ctg139orf0057</name>
</gene>
<dbReference type="RefSeq" id="WP_198296466.1">
    <property type="nucleotide sequence ID" value="NZ_JHAC01000093.1"/>
</dbReference>
<dbReference type="eggNOG" id="COG1914">
    <property type="taxonomic scope" value="Bacteria"/>
</dbReference>
<evidence type="ECO:0000256" key="1">
    <source>
        <dbReference type="SAM" id="Phobius"/>
    </source>
</evidence>
<comment type="caution">
    <text evidence="2">The sequence shown here is derived from an EMBL/GenBank/DDBJ whole genome shotgun (WGS) entry which is preliminary data.</text>
</comment>
<dbReference type="EMBL" id="JHAC01000093">
    <property type="protein sequence ID" value="EYB66337.1"/>
    <property type="molecule type" value="Genomic_DNA"/>
</dbReference>
<dbReference type="PATRIC" id="fig|1476583.3.peg.3575"/>
<protein>
    <submittedName>
        <fullName evidence="2">Uncharacterized protein</fullName>
    </submittedName>
</protein>